<keyword evidence="3" id="KW-0472">Membrane</keyword>
<proteinExistence type="inferred from homology"/>
<dbReference type="Proteomes" id="UP001187531">
    <property type="component" value="Unassembled WGS sequence"/>
</dbReference>
<keyword evidence="6" id="KW-1185">Reference proteome</keyword>
<dbReference type="GO" id="GO:0016616">
    <property type="term" value="F:oxidoreductase activity, acting on the CH-OH group of donors, NAD or NADP as acceptor"/>
    <property type="evidence" value="ECO:0007669"/>
    <property type="project" value="InterPro"/>
</dbReference>
<evidence type="ECO:0000256" key="1">
    <source>
        <dbReference type="ARBA" id="ARBA00009219"/>
    </source>
</evidence>
<dbReference type="GO" id="GO:0006694">
    <property type="term" value="P:steroid biosynthetic process"/>
    <property type="evidence" value="ECO:0007669"/>
    <property type="project" value="InterPro"/>
</dbReference>
<keyword evidence="2 3" id="KW-0560">Oxidoreductase</keyword>
<evidence type="ECO:0000256" key="2">
    <source>
        <dbReference type="ARBA" id="ARBA00023002"/>
    </source>
</evidence>
<feature type="domain" description="3-beta hydroxysteroid dehydrogenase/isomerase" evidence="4">
    <location>
        <begin position="88"/>
        <end position="309"/>
    </location>
</feature>
<evidence type="ECO:0000256" key="3">
    <source>
        <dbReference type="RuleBase" id="RU004475"/>
    </source>
</evidence>
<dbReference type="AlphaFoldDB" id="A0AA88KV88"/>
<comment type="caution">
    <text evidence="5">The sequence shown here is derived from an EMBL/GenBank/DDBJ whole genome shotgun (WGS) entry which is preliminary data.</text>
</comment>
<evidence type="ECO:0000313" key="6">
    <source>
        <dbReference type="Proteomes" id="UP001187531"/>
    </source>
</evidence>
<dbReference type="InterPro" id="IPR050177">
    <property type="entry name" value="Lipid_A_modif_metabolic_enz"/>
</dbReference>
<dbReference type="InterPro" id="IPR002225">
    <property type="entry name" value="3Beta_OHSteriod_DH/Estase"/>
</dbReference>
<dbReference type="SUPFAM" id="SSF51735">
    <property type="entry name" value="NAD(P)-binding Rossmann-fold domains"/>
    <property type="match status" value="1"/>
</dbReference>
<evidence type="ECO:0000313" key="5">
    <source>
        <dbReference type="EMBL" id="KAK2704607.1"/>
    </source>
</evidence>
<reference evidence="5" key="1">
    <citation type="submission" date="2023-07" db="EMBL/GenBank/DDBJ databases">
        <title>Chromosome-level genome assembly of Artemia franciscana.</title>
        <authorList>
            <person name="Jo E."/>
        </authorList>
    </citation>
    <scope>NUCLEOTIDE SEQUENCE</scope>
    <source>
        <tissue evidence="5">Whole body</tissue>
    </source>
</reference>
<evidence type="ECO:0000259" key="4">
    <source>
        <dbReference type="Pfam" id="PF01073"/>
    </source>
</evidence>
<organism evidence="5 6">
    <name type="scientific">Artemia franciscana</name>
    <name type="common">Brine shrimp</name>
    <name type="synonym">Artemia sanfranciscana</name>
    <dbReference type="NCBI Taxonomy" id="6661"/>
    <lineage>
        <taxon>Eukaryota</taxon>
        <taxon>Metazoa</taxon>
        <taxon>Ecdysozoa</taxon>
        <taxon>Arthropoda</taxon>
        <taxon>Crustacea</taxon>
        <taxon>Branchiopoda</taxon>
        <taxon>Anostraca</taxon>
        <taxon>Artemiidae</taxon>
        <taxon>Artemia</taxon>
    </lineage>
</organism>
<dbReference type="InterPro" id="IPR036291">
    <property type="entry name" value="NAD(P)-bd_dom_sf"/>
</dbReference>
<comment type="similarity">
    <text evidence="1 3">Belongs to the 3-beta-HSD family.</text>
</comment>
<dbReference type="PANTHER" id="PTHR43245:SF51">
    <property type="entry name" value="SHORT CHAIN DEHYDROGENASE_REDUCTASE FAMILY 42E, MEMBER 2"/>
    <property type="match status" value="1"/>
</dbReference>
<gene>
    <name evidence="5" type="ORF">QYM36_016864</name>
</gene>
<dbReference type="Gene3D" id="3.40.50.720">
    <property type="entry name" value="NAD(P)-binding Rossmann-like Domain"/>
    <property type="match status" value="1"/>
</dbReference>
<sequence>MSFIIIGGGGYIGFHIGKALLLAGFKVTLLDIRLPSHEWLFKTCLPSSYLMEGITEEPFFEDHNFSTSSGDIDNHKILSMNDGKNEYLMDFYKVDIRDIHLLEFYMNEVKDPECVIHTASFGMSGISQLPRHAEIMEEVNIQGLKNVIEIAANIGVKAIVYTSTYNVVFGGEPIKGGDEDLEYFPLYRHVDNYSKTKSIAEQILLTADKKNGMRTCSLRLAGVMGPMEERHLPRIVSNIDKRRLVINYMDEGGAVVDFVGIQNVVQAHVRAALKLLNDPSKVGGAYFISDGAPINNMEYFRPLIKARGRSYPRLYIPMIVMFIIVCIIEFMANILNISPLLTRAELFKTGVSHYFSIKKAQKDFSYRPTKPNDMSLITKYYSR</sequence>
<feature type="transmembrane region" description="Helical" evidence="3">
    <location>
        <begin position="314"/>
        <end position="335"/>
    </location>
</feature>
<dbReference type="EMBL" id="JAVRJZ010000021">
    <property type="protein sequence ID" value="KAK2704607.1"/>
    <property type="molecule type" value="Genomic_DNA"/>
</dbReference>
<dbReference type="PANTHER" id="PTHR43245">
    <property type="entry name" value="BIFUNCTIONAL POLYMYXIN RESISTANCE PROTEIN ARNA"/>
    <property type="match status" value="1"/>
</dbReference>
<keyword evidence="3" id="KW-0812">Transmembrane</keyword>
<protein>
    <recommendedName>
        <fullName evidence="4">3-beta hydroxysteroid dehydrogenase/isomerase domain-containing protein</fullName>
    </recommendedName>
</protein>
<keyword evidence="3" id="KW-1133">Transmembrane helix</keyword>
<accession>A0AA88KV88</accession>
<name>A0AA88KV88_ARTSF</name>
<dbReference type="Pfam" id="PF01073">
    <property type="entry name" value="3Beta_HSD"/>
    <property type="match status" value="1"/>
</dbReference>